<dbReference type="KEGG" id="tav:G4V39_04040"/>
<accession>A0A6G7PVM8</accession>
<gene>
    <name evidence="1" type="ORF">G4V39_04040</name>
</gene>
<dbReference type="EMBL" id="CP048877">
    <property type="protein sequence ID" value="QIJ71498.1"/>
    <property type="molecule type" value="Genomic_DNA"/>
</dbReference>
<dbReference type="Pfam" id="PF13365">
    <property type="entry name" value="Trypsin_2"/>
    <property type="match status" value="1"/>
</dbReference>
<proteinExistence type="predicted"/>
<reference evidence="1 2" key="1">
    <citation type="submission" date="2020-02" db="EMBL/GenBank/DDBJ databases">
        <title>Genome analysis of Thermosulfuriphilus ammonigenes ST65T, an anaerobic thermophilic chemolithoautotrophic bacterium isolated from a deep-sea hydrothermal vent.</title>
        <authorList>
            <person name="Slobodkina G."/>
            <person name="Allioux M."/>
            <person name="Merkel A."/>
            <person name="Alain K."/>
            <person name="Jebbar M."/>
            <person name="Slobodkin A."/>
        </authorList>
    </citation>
    <scope>NUCLEOTIDE SEQUENCE [LARGE SCALE GENOMIC DNA]</scope>
    <source>
        <strain evidence="1 2">ST65</strain>
    </source>
</reference>
<evidence type="ECO:0000313" key="1">
    <source>
        <dbReference type="EMBL" id="QIJ71498.1"/>
    </source>
</evidence>
<organism evidence="1 2">
    <name type="scientific">Thermosulfuriphilus ammonigenes</name>
    <dbReference type="NCBI Taxonomy" id="1936021"/>
    <lineage>
        <taxon>Bacteria</taxon>
        <taxon>Pseudomonadati</taxon>
        <taxon>Thermodesulfobacteriota</taxon>
        <taxon>Thermodesulfobacteria</taxon>
        <taxon>Thermodesulfobacteriales</taxon>
        <taxon>Thermodesulfobacteriaceae</taxon>
        <taxon>Thermosulfuriphilus</taxon>
    </lineage>
</organism>
<dbReference type="AlphaFoldDB" id="A0A6G7PVM8"/>
<dbReference type="SUPFAM" id="SSF50494">
    <property type="entry name" value="Trypsin-like serine proteases"/>
    <property type="match status" value="1"/>
</dbReference>
<dbReference type="Proteomes" id="UP000502179">
    <property type="component" value="Chromosome"/>
</dbReference>
<dbReference type="InterPro" id="IPR043504">
    <property type="entry name" value="Peptidase_S1_PA_chymotrypsin"/>
</dbReference>
<evidence type="ECO:0000313" key="2">
    <source>
        <dbReference type="Proteomes" id="UP000502179"/>
    </source>
</evidence>
<dbReference type="RefSeq" id="WP_181494212.1">
    <property type="nucleotide sequence ID" value="NZ_CP048877.1"/>
</dbReference>
<sequence>MEQSASIEEMVVKIQEIKAAVEEEFLDKANVLGVGIGYKEVGGKETTDLCLQVYVEKKLPQKELVAEALVPETVDGLPTDVVEVGVIEAQTYTACIRPARPGYSIGHYRITAGTFGALVKSKCCSGVYILSNNHVLANSNNARIGDPILQPGPYDRRPCEPRVIGRLAAFVPIHFGRGAYNLVDAALARPIDYRYVMPYFPNGEIPRGTTVARLGMKVVKFGRTTQYTRGIVRGVDVTVGVRYGGGKVGFFRNQILTTNMSRGGDSGSLLLSSDGRAVGLLFAGSSAVTIHNNIHNVLIALGIEILTA</sequence>
<dbReference type="InterPro" id="IPR009003">
    <property type="entry name" value="Peptidase_S1_PA"/>
</dbReference>
<keyword evidence="2" id="KW-1185">Reference proteome</keyword>
<protein>
    <submittedName>
        <fullName evidence="1">Trypsin-like peptidase domain-containing protein</fullName>
    </submittedName>
</protein>
<name>A0A6G7PVM8_9BACT</name>
<dbReference type="Gene3D" id="2.40.10.10">
    <property type="entry name" value="Trypsin-like serine proteases"/>
    <property type="match status" value="1"/>
</dbReference>